<dbReference type="GO" id="GO:0003700">
    <property type="term" value="F:DNA-binding transcription factor activity"/>
    <property type="evidence" value="ECO:0007669"/>
    <property type="project" value="InterPro"/>
</dbReference>
<dbReference type="InterPro" id="IPR008967">
    <property type="entry name" value="p53-like_TF_DNA-bd_sf"/>
</dbReference>
<dbReference type="InterPro" id="IPR037141">
    <property type="entry name" value="NDT80_DNA-bd_dom_sf"/>
</dbReference>
<reference evidence="2" key="1">
    <citation type="journal article" date="2020" name="Stud. Mycol.">
        <title>101 Dothideomycetes genomes: a test case for predicting lifestyles and emergence of pathogens.</title>
        <authorList>
            <person name="Haridas S."/>
            <person name="Albert R."/>
            <person name="Binder M."/>
            <person name="Bloem J."/>
            <person name="Labutti K."/>
            <person name="Salamov A."/>
            <person name="Andreopoulos B."/>
            <person name="Baker S."/>
            <person name="Barry K."/>
            <person name="Bills G."/>
            <person name="Bluhm B."/>
            <person name="Cannon C."/>
            <person name="Castanera R."/>
            <person name="Culley D."/>
            <person name="Daum C."/>
            <person name="Ezra D."/>
            <person name="Gonzalez J."/>
            <person name="Henrissat B."/>
            <person name="Kuo A."/>
            <person name="Liang C."/>
            <person name="Lipzen A."/>
            <person name="Lutzoni F."/>
            <person name="Magnuson J."/>
            <person name="Mondo S."/>
            <person name="Nolan M."/>
            <person name="Ohm R."/>
            <person name="Pangilinan J."/>
            <person name="Park H.-J."/>
            <person name="Ramirez L."/>
            <person name="Alfaro M."/>
            <person name="Sun H."/>
            <person name="Tritt A."/>
            <person name="Yoshinaga Y."/>
            <person name="Zwiers L.-H."/>
            <person name="Turgeon B."/>
            <person name="Goodwin S."/>
            <person name="Spatafora J."/>
            <person name="Crous P."/>
            <person name="Grigoriev I."/>
        </authorList>
    </citation>
    <scope>NUCLEOTIDE SEQUENCE</scope>
    <source>
        <strain evidence="2">CBS 207.26</strain>
    </source>
</reference>
<proteinExistence type="predicted"/>
<dbReference type="OrthoDB" id="2288358at2759"/>
<evidence type="ECO:0000313" key="2">
    <source>
        <dbReference type="EMBL" id="KAF2179617.1"/>
    </source>
</evidence>
<gene>
    <name evidence="2" type="ORF">K469DRAFT_693869</name>
</gene>
<name>A0A6A6DJD3_9PEZI</name>
<dbReference type="AlphaFoldDB" id="A0A6A6DJD3"/>
<evidence type="ECO:0000256" key="1">
    <source>
        <dbReference type="SAM" id="MobiDB-lite"/>
    </source>
</evidence>
<protein>
    <submittedName>
        <fullName evidence="2">Uncharacterized protein</fullName>
    </submittedName>
</protein>
<dbReference type="SUPFAM" id="SSF49417">
    <property type="entry name" value="p53-like transcription factors"/>
    <property type="match status" value="1"/>
</dbReference>
<sequence>MSLSAAVDGASGKNIKLIQRTPKRDKGPKLLMKKELLSLTPPGKSYNDHTYGIGSFYTTTAMAGSQLPLQIKAYQSYQYSPKKGPRTAGSPRRSIASGLGGPGHPELNSNGSEQGDTIVSTLIKEISTSAPSFSEITTHHSFATPTKSSPRILSWGIRTVNPPRTQAFPHKRKCVQEFAASNPSDDSTTLRLKK</sequence>
<organism evidence="2 3">
    <name type="scientific">Zopfia rhizophila CBS 207.26</name>
    <dbReference type="NCBI Taxonomy" id="1314779"/>
    <lineage>
        <taxon>Eukaryota</taxon>
        <taxon>Fungi</taxon>
        <taxon>Dikarya</taxon>
        <taxon>Ascomycota</taxon>
        <taxon>Pezizomycotina</taxon>
        <taxon>Dothideomycetes</taxon>
        <taxon>Dothideomycetes incertae sedis</taxon>
        <taxon>Zopfiaceae</taxon>
        <taxon>Zopfia</taxon>
    </lineage>
</organism>
<dbReference type="EMBL" id="ML994664">
    <property type="protein sequence ID" value="KAF2179617.1"/>
    <property type="molecule type" value="Genomic_DNA"/>
</dbReference>
<feature type="region of interest" description="Disordered" evidence="1">
    <location>
        <begin position="80"/>
        <end position="112"/>
    </location>
</feature>
<dbReference type="Proteomes" id="UP000800200">
    <property type="component" value="Unassembled WGS sequence"/>
</dbReference>
<keyword evidence="3" id="KW-1185">Reference proteome</keyword>
<dbReference type="Gene3D" id="2.60.40.1390">
    <property type="entry name" value="NDT80 DNA-binding domain"/>
    <property type="match status" value="1"/>
</dbReference>
<accession>A0A6A6DJD3</accession>
<evidence type="ECO:0000313" key="3">
    <source>
        <dbReference type="Proteomes" id="UP000800200"/>
    </source>
</evidence>